<protein>
    <submittedName>
        <fullName evidence="2">DUF302 domain-containing protein</fullName>
    </submittedName>
</protein>
<accession>A0A9X2ZBB7</accession>
<keyword evidence="3" id="KW-1185">Reference proteome</keyword>
<reference evidence="2" key="2">
    <citation type="journal article" date="2022" name="BMC Genomics">
        <title>Comparative genome analysis of mycobacteria focusing on tRNA and non-coding RNA.</title>
        <authorList>
            <person name="Behra P.R.K."/>
            <person name="Pettersson B.M.F."/>
            <person name="Ramesh M."/>
            <person name="Das S."/>
            <person name="Dasgupta S."/>
            <person name="Kirsebom L.A."/>
        </authorList>
    </citation>
    <scope>NUCLEOTIDE SEQUENCE</scope>
    <source>
        <strain evidence="2">DSM 44838</strain>
    </source>
</reference>
<comment type="caution">
    <text evidence="2">The sequence shown here is derived from an EMBL/GenBank/DDBJ whole genome shotgun (WGS) entry which is preliminary data.</text>
</comment>
<dbReference type="InterPro" id="IPR035923">
    <property type="entry name" value="TT1751-like_sf"/>
</dbReference>
<dbReference type="Gene3D" id="3.30.310.70">
    <property type="entry name" value="TT1751-like domain"/>
    <property type="match status" value="1"/>
</dbReference>
<dbReference type="InterPro" id="IPR005180">
    <property type="entry name" value="DUF302"/>
</dbReference>
<dbReference type="Proteomes" id="UP001141629">
    <property type="component" value="Unassembled WGS sequence"/>
</dbReference>
<feature type="domain" description="DUF302" evidence="1">
    <location>
        <begin position="77"/>
        <end position="138"/>
    </location>
</feature>
<evidence type="ECO:0000259" key="1">
    <source>
        <dbReference type="Pfam" id="PF03625"/>
    </source>
</evidence>
<proteinExistence type="predicted"/>
<dbReference type="AlphaFoldDB" id="A0A9X2ZBB7"/>
<dbReference type="RefSeq" id="WP_263999784.1">
    <property type="nucleotide sequence ID" value="NZ_JACKVK010000022.1"/>
</dbReference>
<evidence type="ECO:0000313" key="2">
    <source>
        <dbReference type="EMBL" id="MCV7424695.1"/>
    </source>
</evidence>
<gene>
    <name evidence="2" type="ORF">H7K45_29560</name>
</gene>
<organism evidence="2 3">
    <name type="scientific">Mycobacterium yunnanensis</name>
    <dbReference type="NCBI Taxonomy" id="368477"/>
    <lineage>
        <taxon>Bacteria</taxon>
        <taxon>Bacillati</taxon>
        <taxon>Actinomycetota</taxon>
        <taxon>Actinomycetes</taxon>
        <taxon>Mycobacteriales</taxon>
        <taxon>Mycobacteriaceae</taxon>
        <taxon>Mycobacterium</taxon>
    </lineage>
</organism>
<sequence>MQEVNHVAATETTFDGVRVRFDSDRTVPELYDALLADVGTHPVPINDIAAQHADWASYEHAVEQYVGPHGFMLFATFDHGAWIGKAGIDRRVLRVIVGNPLIAITMLRHDITAGLFAPVELLLTEEDGDRSALTYVRPSSLMVVEPNPPLLEAALALDEKLAAMAESVTAG</sequence>
<dbReference type="CDD" id="cd14797">
    <property type="entry name" value="DUF302"/>
    <property type="match status" value="1"/>
</dbReference>
<dbReference type="SUPFAM" id="SSF103247">
    <property type="entry name" value="TT1751-like"/>
    <property type="match status" value="1"/>
</dbReference>
<evidence type="ECO:0000313" key="3">
    <source>
        <dbReference type="Proteomes" id="UP001141629"/>
    </source>
</evidence>
<dbReference type="Pfam" id="PF03625">
    <property type="entry name" value="DUF302"/>
    <property type="match status" value="1"/>
</dbReference>
<reference evidence="2" key="1">
    <citation type="submission" date="2020-07" db="EMBL/GenBank/DDBJ databases">
        <authorList>
            <person name="Pettersson B.M.F."/>
            <person name="Behra P.R.K."/>
            <person name="Ramesh M."/>
            <person name="Das S."/>
            <person name="Dasgupta S."/>
            <person name="Kirsebom L.A."/>
        </authorList>
    </citation>
    <scope>NUCLEOTIDE SEQUENCE</scope>
    <source>
        <strain evidence="2">DSM 44838</strain>
    </source>
</reference>
<name>A0A9X2ZBB7_9MYCO</name>
<dbReference type="EMBL" id="JACKVK010000022">
    <property type="protein sequence ID" value="MCV7424695.1"/>
    <property type="molecule type" value="Genomic_DNA"/>
</dbReference>